<dbReference type="STRING" id="3827.A0A1S2Y6J2"/>
<keyword evidence="6" id="KW-1185">Reference proteome</keyword>
<keyword evidence="1" id="KW-0378">Hydrolase</keyword>
<dbReference type="InterPro" id="IPR004274">
    <property type="entry name" value="FCP1_dom"/>
</dbReference>
<dbReference type="Proteomes" id="UP000087171">
    <property type="component" value="Chromosome Ca5"/>
</dbReference>
<evidence type="ECO:0000256" key="3">
    <source>
        <dbReference type="ARBA" id="ARBA00037324"/>
    </source>
</evidence>
<dbReference type="SUPFAM" id="SSF56784">
    <property type="entry name" value="HAD-like"/>
    <property type="match status" value="1"/>
</dbReference>
<dbReference type="RefSeq" id="XP_027190596.1">
    <property type="nucleotide sequence ID" value="XM_027334795.1"/>
</dbReference>
<dbReference type="PROSITE" id="PS50969">
    <property type="entry name" value="FCP1"/>
    <property type="match status" value="1"/>
</dbReference>
<dbReference type="PANTHER" id="PTHR12210">
    <property type="entry name" value="DULLARD PROTEIN PHOSPHATASE"/>
    <property type="match status" value="1"/>
</dbReference>
<evidence type="ECO:0000313" key="6">
    <source>
        <dbReference type="Proteomes" id="UP000087171"/>
    </source>
</evidence>
<comment type="similarity">
    <text evidence="4">Belongs to the CTDSPL2 family.</text>
</comment>
<organism evidence="6 8">
    <name type="scientific">Cicer arietinum</name>
    <name type="common">Chickpea</name>
    <name type="synonym">Garbanzo</name>
    <dbReference type="NCBI Taxonomy" id="3827"/>
    <lineage>
        <taxon>Eukaryota</taxon>
        <taxon>Viridiplantae</taxon>
        <taxon>Streptophyta</taxon>
        <taxon>Embryophyta</taxon>
        <taxon>Tracheophyta</taxon>
        <taxon>Spermatophyta</taxon>
        <taxon>Magnoliopsida</taxon>
        <taxon>eudicotyledons</taxon>
        <taxon>Gunneridae</taxon>
        <taxon>Pentapetalae</taxon>
        <taxon>rosids</taxon>
        <taxon>fabids</taxon>
        <taxon>Fabales</taxon>
        <taxon>Fabaceae</taxon>
        <taxon>Papilionoideae</taxon>
        <taxon>50 kb inversion clade</taxon>
        <taxon>NPAAA clade</taxon>
        <taxon>Hologalegina</taxon>
        <taxon>IRL clade</taxon>
        <taxon>Cicereae</taxon>
        <taxon>Cicer</taxon>
    </lineage>
</organism>
<dbReference type="KEGG" id="cam:101509951"/>
<feature type="domain" description="FCP1 homology" evidence="5">
    <location>
        <begin position="291"/>
        <end position="450"/>
    </location>
</feature>
<evidence type="ECO:0000313" key="8">
    <source>
        <dbReference type="RefSeq" id="XP_004499598.1"/>
    </source>
</evidence>
<dbReference type="GO" id="GO:0004721">
    <property type="term" value="F:phosphoprotein phosphatase activity"/>
    <property type="evidence" value="ECO:0007669"/>
    <property type="project" value="UniProtKB-KW"/>
</dbReference>
<dbReference type="PaxDb" id="3827-XP_004499597.1"/>
<protein>
    <submittedName>
        <fullName evidence="7 8">CTD small phosphatase-like protein 2</fullName>
    </submittedName>
</protein>
<evidence type="ECO:0000313" key="7">
    <source>
        <dbReference type="RefSeq" id="XP_004499597.1"/>
    </source>
</evidence>
<dbReference type="InterPro" id="IPR023214">
    <property type="entry name" value="HAD_sf"/>
</dbReference>
<dbReference type="GO" id="GO:0005634">
    <property type="term" value="C:nucleus"/>
    <property type="evidence" value="ECO:0007669"/>
    <property type="project" value="UniProtKB-ARBA"/>
</dbReference>
<dbReference type="InterPro" id="IPR011948">
    <property type="entry name" value="Dullard_phosphatase"/>
</dbReference>
<dbReference type="RefSeq" id="XP_004499597.1">
    <property type="nucleotide sequence ID" value="XM_004499540.3"/>
</dbReference>
<proteinExistence type="inferred from homology"/>
<dbReference type="Pfam" id="PF03031">
    <property type="entry name" value="NIF"/>
    <property type="match status" value="1"/>
</dbReference>
<accession>A0A1S2Y6J2</accession>
<dbReference type="eggNOG" id="KOG1605">
    <property type="taxonomic scope" value="Eukaryota"/>
</dbReference>
<dbReference type="SMART" id="SM00577">
    <property type="entry name" value="CPDc"/>
    <property type="match status" value="1"/>
</dbReference>
<dbReference type="NCBIfam" id="TIGR02251">
    <property type="entry name" value="HIF-SF_euk"/>
    <property type="match status" value="1"/>
</dbReference>
<name>A0A1S2Y6J2_CICAR</name>
<reference evidence="6" key="1">
    <citation type="journal article" date="2013" name="Nat. Biotechnol.">
        <title>Draft genome sequence of chickpea (Cicer arietinum) provides a resource for trait improvement.</title>
        <authorList>
            <person name="Varshney R.K."/>
            <person name="Song C."/>
            <person name="Saxena R.K."/>
            <person name="Azam S."/>
            <person name="Yu S."/>
            <person name="Sharpe A.G."/>
            <person name="Cannon S."/>
            <person name="Baek J."/>
            <person name="Rosen B.D."/>
            <person name="Tar'an B."/>
            <person name="Millan T."/>
            <person name="Zhang X."/>
            <person name="Ramsay L.D."/>
            <person name="Iwata A."/>
            <person name="Wang Y."/>
            <person name="Nelson W."/>
            <person name="Farmer A.D."/>
            <person name="Gaur P.M."/>
            <person name="Soderlund C."/>
            <person name="Penmetsa R.V."/>
            <person name="Xu C."/>
            <person name="Bharti A.K."/>
            <person name="He W."/>
            <person name="Winter P."/>
            <person name="Zhao S."/>
            <person name="Hane J.K."/>
            <person name="Carrasquilla-Garcia N."/>
            <person name="Condie J.A."/>
            <person name="Upadhyaya H.D."/>
            <person name="Luo M.C."/>
            <person name="Thudi M."/>
            <person name="Gowda C.L."/>
            <person name="Singh N.P."/>
            <person name="Lichtenzveig J."/>
            <person name="Gali K.K."/>
            <person name="Rubio J."/>
            <person name="Nadarajan N."/>
            <person name="Dolezel J."/>
            <person name="Bansal K.C."/>
            <person name="Xu X."/>
            <person name="Edwards D."/>
            <person name="Zhang G."/>
            <person name="Kahl G."/>
            <person name="Gil J."/>
            <person name="Singh K.B."/>
            <person name="Datta S.K."/>
            <person name="Jackson S.A."/>
            <person name="Wang J."/>
            <person name="Cook D.R."/>
        </authorList>
    </citation>
    <scope>NUCLEOTIDE SEQUENCE [LARGE SCALE GENOMIC DNA]</scope>
    <source>
        <strain evidence="6">cv. CDC Frontier</strain>
    </source>
</reference>
<dbReference type="GeneID" id="101509951"/>
<dbReference type="InterPro" id="IPR036412">
    <property type="entry name" value="HAD-like_sf"/>
</dbReference>
<sequence>MPSRKMVARSTTTCKRHGRFPRVSRKSNKISKRPCSMVRITDEMRNLDISSQTSHNGGYFLNKEFSEERGNEEYQMSSDVDSVLGQGCLLFSGCSVSVVERDSFLVSVSASSDSDTALSYFNRPDDALYNLFEEVNQLQITTPPQVDNNNFPNFQTPDMLLDSYMDEACLNGFPSDGTNLFDDSIDYSSLFDLEYDGPNLLYDLPALENTIEPANFHYVESSEEFQPAPDSSWFDFICHQAKPLTEELHARSSQLDSERVESIDHETFIKNFLELSDECNSLPALVSKETSKRKDVTLVLDLDETLIHSTMTRYDSGADFTIQVLLDKEYTVYVRKRPFLREFLERVSEMFEIIIFTASKKIYAEKLLDVLDPDKKFFSRREYRDSCIYEDGTYTKDLTVLGIDLAKVAIVDNSPQVFRLQVNNGIPIESWFDDPSDSALMSLLPFLEKLVDVDDVRPIIAEKFGNKKD</sequence>
<keyword evidence="2" id="KW-0904">Protein phosphatase</keyword>
<dbReference type="CDD" id="cd07521">
    <property type="entry name" value="HAD_FCP1-like"/>
    <property type="match status" value="1"/>
</dbReference>
<dbReference type="RefSeq" id="XP_004499598.1">
    <property type="nucleotide sequence ID" value="XM_004499541.3"/>
</dbReference>
<evidence type="ECO:0000256" key="1">
    <source>
        <dbReference type="ARBA" id="ARBA00022801"/>
    </source>
</evidence>
<evidence type="ECO:0000259" key="5">
    <source>
        <dbReference type="PROSITE" id="PS50969"/>
    </source>
</evidence>
<comment type="function">
    <text evidence="3">Probable phosphatase.</text>
</comment>
<evidence type="ECO:0000256" key="2">
    <source>
        <dbReference type="ARBA" id="ARBA00022912"/>
    </source>
</evidence>
<dbReference type="InterPro" id="IPR050365">
    <property type="entry name" value="TIM50"/>
</dbReference>
<evidence type="ECO:0000256" key="4">
    <source>
        <dbReference type="ARBA" id="ARBA00038355"/>
    </source>
</evidence>
<dbReference type="OrthoDB" id="277011at2759"/>
<reference evidence="7 8" key="2">
    <citation type="submission" date="2025-04" db="UniProtKB">
        <authorList>
            <consortium name="RefSeq"/>
        </authorList>
    </citation>
    <scope>IDENTIFICATION</scope>
    <source>
        <tissue evidence="7 8">Etiolated seedlings</tissue>
    </source>
</reference>
<gene>
    <name evidence="7 8 9" type="primary">LOC101509951</name>
</gene>
<dbReference type="AlphaFoldDB" id="A0A1S2Y6J2"/>
<dbReference type="FunFam" id="3.40.50.1000:FF:000015">
    <property type="entry name" value="CTD small phosphatase-like protein 2"/>
    <property type="match status" value="1"/>
</dbReference>
<dbReference type="Gene3D" id="3.40.50.1000">
    <property type="entry name" value="HAD superfamily/HAD-like"/>
    <property type="match status" value="1"/>
</dbReference>
<evidence type="ECO:0000313" key="9">
    <source>
        <dbReference type="RefSeq" id="XP_027190596.1"/>
    </source>
</evidence>